<evidence type="ECO:0000313" key="2">
    <source>
        <dbReference type="Proteomes" id="UP001162992"/>
    </source>
</evidence>
<organism evidence="1 2">
    <name type="scientific">Diphasiastrum complanatum</name>
    <name type="common">Issler's clubmoss</name>
    <name type="synonym">Lycopodium complanatum</name>
    <dbReference type="NCBI Taxonomy" id="34168"/>
    <lineage>
        <taxon>Eukaryota</taxon>
        <taxon>Viridiplantae</taxon>
        <taxon>Streptophyta</taxon>
        <taxon>Embryophyta</taxon>
        <taxon>Tracheophyta</taxon>
        <taxon>Lycopodiopsida</taxon>
        <taxon>Lycopodiales</taxon>
        <taxon>Lycopodiaceae</taxon>
        <taxon>Lycopodioideae</taxon>
        <taxon>Diphasiastrum</taxon>
    </lineage>
</organism>
<proteinExistence type="predicted"/>
<name>A0ACC2BR04_DIPCM</name>
<reference evidence="2" key="1">
    <citation type="journal article" date="2024" name="Proc. Natl. Acad. Sci. U.S.A.">
        <title>Extraordinary preservation of gene collinearity over three hundred million years revealed in homosporous lycophytes.</title>
        <authorList>
            <person name="Li C."/>
            <person name="Wickell D."/>
            <person name="Kuo L.Y."/>
            <person name="Chen X."/>
            <person name="Nie B."/>
            <person name="Liao X."/>
            <person name="Peng D."/>
            <person name="Ji J."/>
            <person name="Jenkins J."/>
            <person name="Williams M."/>
            <person name="Shu S."/>
            <person name="Plott C."/>
            <person name="Barry K."/>
            <person name="Rajasekar S."/>
            <person name="Grimwood J."/>
            <person name="Han X."/>
            <person name="Sun S."/>
            <person name="Hou Z."/>
            <person name="He W."/>
            <person name="Dai G."/>
            <person name="Sun C."/>
            <person name="Schmutz J."/>
            <person name="Leebens-Mack J.H."/>
            <person name="Li F.W."/>
            <person name="Wang L."/>
        </authorList>
    </citation>
    <scope>NUCLEOTIDE SEQUENCE [LARGE SCALE GENOMIC DNA]</scope>
    <source>
        <strain evidence="2">cv. PW_Plant_1</strain>
    </source>
</reference>
<accession>A0ACC2BR04</accession>
<sequence length="632" mass="69528">MDPAALPSCCTYNYRQFIFFHYDQNQPFNSKKHPLLSDSFFAKALRQGKRHALHSIHHSTKEAATCIRTQRQTNARHITCSALRAEPSNHKDSEFEALEHSRKSRAEIFLEVANQKAKLEEDRRNEELGMKKAKPSRIKVAKVYQPCCYGCGAGLQILQPDTPGYVSPETYALKKKHHQLKTILCGRCRLMTHGHMIPAVGGHGGHVKSSFVSAEELRARLVHIRHQRVLVIKLVDVLDFSGSFLTRVRDLVGANPIILVVTKVDLLPKGTDMMAVGDWVIQATLRKKLKVISVHLASAKTGIGIAGVCAEIHAQRQGRDVYILGSANVGKSTFINALLKEMARRDYIAAAAQKYKPIQSAMPGTTIGIIPINAFSGGGSLIDTPGVHLHHRIQTAVEPKDLPLLAPRGRVRTQIVSSPDTPDKAHIQPELTETADHSDDQQKTFGVLEDHFSTDSTTGLCTGLVGTTLFWGGVVRIDVLKASRTTKLIFFGPNVLPIITMLTREADAFYHQELGKSLFPPSAAIEEGGNWSGLLSQHHISLAFSGENRPAGDIAISGLGWVAVHESSADNDVSYGAKAVGENVNIIVHTPKAVEIFVRPSIPVGIDGSRWYKYVDLSEEQEQSLPKLFCYK</sequence>
<keyword evidence="2" id="KW-1185">Reference proteome</keyword>
<dbReference type="EMBL" id="CM055105">
    <property type="protein sequence ID" value="KAJ7532243.1"/>
    <property type="molecule type" value="Genomic_DNA"/>
</dbReference>
<dbReference type="Proteomes" id="UP001162992">
    <property type="component" value="Chromosome 14"/>
</dbReference>
<comment type="caution">
    <text evidence="1">The sequence shown here is derived from an EMBL/GenBank/DDBJ whole genome shotgun (WGS) entry which is preliminary data.</text>
</comment>
<gene>
    <name evidence="1" type="ORF">O6H91_14G079500</name>
</gene>
<protein>
    <submittedName>
        <fullName evidence="1">Uncharacterized protein</fullName>
    </submittedName>
</protein>
<evidence type="ECO:0000313" key="1">
    <source>
        <dbReference type="EMBL" id="KAJ7532243.1"/>
    </source>
</evidence>